<protein>
    <submittedName>
        <fullName evidence="1">Uncharacterized protein</fullName>
    </submittedName>
</protein>
<dbReference type="AlphaFoldDB" id="A0A0J9E0A5"/>
<keyword evidence="2" id="KW-1185">Reference proteome</keyword>
<organism evidence="1 2">
    <name type="scientific">Candidatus Rhodobacter oscarellae</name>
    <dbReference type="NCBI Taxonomy" id="1675527"/>
    <lineage>
        <taxon>Bacteria</taxon>
        <taxon>Pseudomonadati</taxon>
        <taxon>Pseudomonadota</taxon>
        <taxon>Alphaproteobacteria</taxon>
        <taxon>Rhodobacterales</taxon>
        <taxon>Rhodobacter group</taxon>
        <taxon>Rhodobacter</taxon>
    </lineage>
</organism>
<evidence type="ECO:0000313" key="1">
    <source>
        <dbReference type="EMBL" id="KMW56366.1"/>
    </source>
</evidence>
<evidence type="ECO:0000313" key="2">
    <source>
        <dbReference type="Proteomes" id="UP000037178"/>
    </source>
</evidence>
<sequence length="177" mass="19397">MSAGQVMALGAPRLHNPEGFASFIAGLSFTVDESKWQGLPNLNEADSLGHIFQILIQDMLPIYYDVKHLKSLGGRISFRVTDIGEFSILDICNRVMAFRDIPYDEATGEALIDFEIEGGAMLCYLRHVVQAAAGLHSTDEEMVPPVDAHVLQQVEATAGKSAALPIEELMARGYFRS</sequence>
<accession>A0A0J9E0A5</accession>
<proteinExistence type="predicted"/>
<reference evidence="1 2" key="1">
    <citation type="submission" date="2015-06" db="EMBL/GenBank/DDBJ databases">
        <title>Draft genome sequence of an Alphaproteobacteria species associated to the Mediterranean sponge Oscarella lobularis.</title>
        <authorList>
            <person name="Jourda C."/>
            <person name="Santini S."/>
            <person name="Claverie J.-M."/>
        </authorList>
    </citation>
    <scope>NUCLEOTIDE SEQUENCE [LARGE SCALE GENOMIC DNA]</scope>
    <source>
        <strain evidence="1">IGS</strain>
    </source>
</reference>
<dbReference type="EMBL" id="LFTY01000002">
    <property type="protein sequence ID" value="KMW56366.1"/>
    <property type="molecule type" value="Genomic_DNA"/>
</dbReference>
<gene>
    <name evidence="1" type="ORF">AIOL_001318</name>
</gene>
<dbReference type="PATRIC" id="fig|1675527.3.peg.1402"/>
<comment type="caution">
    <text evidence="1">The sequence shown here is derived from an EMBL/GenBank/DDBJ whole genome shotgun (WGS) entry which is preliminary data.</text>
</comment>
<name>A0A0J9E0A5_9RHOB</name>
<dbReference type="OrthoDB" id="8021461at2"/>
<dbReference type="RefSeq" id="WP_160314419.1">
    <property type="nucleotide sequence ID" value="NZ_LFTY01000002.1"/>
</dbReference>
<dbReference type="Proteomes" id="UP000037178">
    <property type="component" value="Unassembled WGS sequence"/>
</dbReference>